<dbReference type="RefSeq" id="WP_185085754.1">
    <property type="nucleotide sequence ID" value="NZ_JACHJB010000002.1"/>
</dbReference>
<evidence type="ECO:0000313" key="2">
    <source>
        <dbReference type="Proteomes" id="UP000583800"/>
    </source>
</evidence>
<accession>A0A7X0C3M9</accession>
<name>A0A7X0C3M9_9ACTN</name>
<keyword evidence="2" id="KW-1185">Reference proteome</keyword>
<dbReference type="AlphaFoldDB" id="A0A7X0C3M9"/>
<gene>
    <name evidence="1" type="ORF">FHU36_004437</name>
</gene>
<protein>
    <submittedName>
        <fullName evidence="1">Uncharacterized protein</fullName>
    </submittedName>
</protein>
<evidence type="ECO:0000313" key="1">
    <source>
        <dbReference type="EMBL" id="MBB6347892.1"/>
    </source>
</evidence>
<dbReference type="Proteomes" id="UP000583800">
    <property type="component" value="Unassembled WGS sequence"/>
</dbReference>
<organism evidence="1 2">
    <name type="scientific">Nonomuraea muscovyensis</name>
    <dbReference type="NCBI Taxonomy" id="1124761"/>
    <lineage>
        <taxon>Bacteria</taxon>
        <taxon>Bacillati</taxon>
        <taxon>Actinomycetota</taxon>
        <taxon>Actinomycetes</taxon>
        <taxon>Streptosporangiales</taxon>
        <taxon>Streptosporangiaceae</taxon>
        <taxon>Nonomuraea</taxon>
    </lineage>
</organism>
<comment type="caution">
    <text evidence="1">The sequence shown here is derived from an EMBL/GenBank/DDBJ whole genome shotgun (WGS) entry which is preliminary data.</text>
</comment>
<proteinExistence type="predicted"/>
<dbReference type="EMBL" id="JACHJB010000002">
    <property type="protein sequence ID" value="MBB6347892.1"/>
    <property type="molecule type" value="Genomic_DNA"/>
</dbReference>
<reference evidence="1 2" key="1">
    <citation type="submission" date="2020-08" db="EMBL/GenBank/DDBJ databases">
        <title>Sequencing the genomes of 1000 actinobacteria strains.</title>
        <authorList>
            <person name="Klenk H.-P."/>
        </authorList>
    </citation>
    <scope>NUCLEOTIDE SEQUENCE [LARGE SCALE GENOMIC DNA]</scope>
    <source>
        <strain evidence="1 2">DSM 45913</strain>
    </source>
</reference>
<sequence length="51" mass="6083">MKRRPASRREQAGATGYTRLRRRSPWSLTTRLLALKVEDVDLEFRRARVVR</sequence>